<keyword evidence="2" id="KW-1185">Reference proteome</keyword>
<proteinExistence type="predicted"/>
<dbReference type="AlphaFoldDB" id="E0STC6"/>
<organism evidence="1 2">
    <name type="scientific">Ignisphaera aggregans (strain DSM 17230 / JCM 13409 / AQ1.S1)</name>
    <dbReference type="NCBI Taxonomy" id="583356"/>
    <lineage>
        <taxon>Archaea</taxon>
        <taxon>Thermoproteota</taxon>
        <taxon>Thermoprotei</taxon>
        <taxon>Desulfurococcales</taxon>
        <taxon>Desulfurococcaceae</taxon>
        <taxon>Ignisphaera</taxon>
    </lineage>
</organism>
<evidence type="ECO:0000313" key="1">
    <source>
        <dbReference type="EMBL" id="ADM27603.1"/>
    </source>
</evidence>
<evidence type="ECO:0000313" key="2">
    <source>
        <dbReference type="Proteomes" id="UP000001304"/>
    </source>
</evidence>
<dbReference type="KEGG" id="iag:Igag_0776"/>
<gene>
    <name evidence="1" type="ordered locus">Igag_0776</name>
</gene>
<reference evidence="1 2" key="1">
    <citation type="journal article" date="2010" name="Stand. Genomic Sci.">
        <title>Complete genome sequence of Ignisphaera aggregans type strain (AQ1.S1).</title>
        <authorList>
            <person name="Goker M."/>
            <person name="Held B."/>
            <person name="Lapidus A."/>
            <person name="Nolan M."/>
            <person name="Spring S."/>
            <person name="Yasawong M."/>
            <person name="Lucas S."/>
            <person name="Glavina Del Rio T."/>
            <person name="Tice H."/>
            <person name="Cheng J.F."/>
            <person name="Goodwin L."/>
            <person name="Tapia R."/>
            <person name="Pitluck S."/>
            <person name="Liolios K."/>
            <person name="Ivanova N."/>
            <person name="Mavromatis K."/>
            <person name="Mikhailova N."/>
            <person name="Pati A."/>
            <person name="Chen A."/>
            <person name="Palaniappan K."/>
            <person name="Brambilla E."/>
            <person name="Land M."/>
            <person name="Hauser L."/>
            <person name="Chang Y.J."/>
            <person name="Jeffries C.D."/>
            <person name="Brettin T."/>
            <person name="Detter J.C."/>
            <person name="Han C."/>
            <person name="Rohde M."/>
            <person name="Sikorski J."/>
            <person name="Woyke T."/>
            <person name="Bristow J."/>
            <person name="Eisen J.A."/>
            <person name="Markowitz V."/>
            <person name="Hugenholtz P."/>
            <person name="Kyrpides N.C."/>
            <person name="Klenk H.P."/>
        </authorList>
    </citation>
    <scope>NUCLEOTIDE SEQUENCE [LARGE SCALE GENOMIC DNA]</scope>
    <source>
        <strain evidence="2">DSM 17230 / JCM 13409 / AQ1.S1</strain>
    </source>
</reference>
<accession>E0STC6</accession>
<dbReference type="Proteomes" id="UP000001304">
    <property type="component" value="Chromosome"/>
</dbReference>
<dbReference type="STRING" id="583356.Igag_0776"/>
<sequence>MLMDDGGAREFCELRFGAVNGIIALREKVKRIFYTNHLKGISE</sequence>
<name>E0STC6_IGNAA</name>
<dbReference type="BioCyc" id="IAGG583356:GHAH-769-MONOMER"/>
<protein>
    <submittedName>
        <fullName evidence="1">Uncharacterized protein</fullName>
    </submittedName>
</protein>
<dbReference type="EMBL" id="CP002098">
    <property type="protein sequence ID" value="ADM27603.1"/>
    <property type="molecule type" value="Genomic_DNA"/>
</dbReference>
<dbReference type="HOGENOM" id="CLU_3227770_0_0_2"/>